<proteinExistence type="predicted"/>
<reference evidence="2 3" key="1">
    <citation type="journal article" date="2023" name="Plants (Basel)">
        <title>Bridging the Gap: Combining Genomics and Transcriptomics Approaches to Understand Stylosanthes scabra, an Orphan Legume from the Brazilian Caatinga.</title>
        <authorList>
            <person name="Ferreira-Neto J.R.C."/>
            <person name="da Silva M.D."/>
            <person name="Binneck E."/>
            <person name="de Melo N.F."/>
            <person name="da Silva R.H."/>
            <person name="de Melo A.L.T.M."/>
            <person name="Pandolfi V."/>
            <person name="Bustamante F.O."/>
            <person name="Brasileiro-Vidal A.C."/>
            <person name="Benko-Iseppon A.M."/>
        </authorList>
    </citation>
    <scope>NUCLEOTIDE SEQUENCE [LARGE SCALE GENOMIC DNA]</scope>
    <source>
        <tissue evidence="2">Leaves</tissue>
    </source>
</reference>
<accession>A0ABU6XM44</accession>
<comment type="caution">
    <text evidence="2">The sequence shown here is derived from an EMBL/GenBank/DDBJ whole genome shotgun (WGS) entry which is preliminary data.</text>
</comment>
<feature type="compositionally biased region" description="Polar residues" evidence="1">
    <location>
        <begin position="48"/>
        <end position="57"/>
    </location>
</feature>
<feature type="region of interest" description="Disordered" evidence="1">
    <location>
        <begin position="22"/>
        <end position="64"/>
    </location>
</feature>
<dbReference type="EMBL" id="JASCZI010212043">
    <property type="protein sequence ID" value="MED6198129.1"/>
    <property type="molecule type" value="Genomic_DNA"/>
</dbReference>
<gene>
    <name evidence="2" type="ORF">PIB30_063048</name>
</gene>
<protein>
    <submittedName>
        <fullName evidence="2">Uncharacterized protein</fullName>
    </submittedName>
</protein>
<name>A0ABU6XM44_9FABA</name>
<dbReference type="Proteomes" id="UP001341840">
    <property type="component" value="Unassembled WGS sequence"/>
</dbReference>
<keyword evidence="3" id="KW-1185">Reference proteome</keyword>
<evidence type="ECO:0000256" key="1">
    <source>
        <dbReference type="SAM" id="MobiDB-lite"/>
    </source>
</evidence>
<organism evidence="2 3">
    <name type="scientific">Stylosanthes scabra</name>
    <dbReference type="NCBI Taxonomy" id="79078"/>
    <lineage>
        <taxon>Eukaryota</taxon>
        <taxon>Viridiplantae</taxon>
        <taxon>Streptophyta</taxon>
        <taxon>Embryophyta</taxon>
        <taxon>Tracheophyta</taxon>
        <taxon>Spermatophyta</taxon>
        <taxon>Magnoliopsida</taxon>
        <taxon>eudicotyledons</taxon>
        <taxon>Gunneridae</taxon>
        <taxon>Pentapetalae</taxon>
        <taxon>rosids</taxon>
        <taxon>fabids</taxon>
        <taxon>Fabales</taxon>
        <taxon>Fabaceae</taxon>
        <taxon>Papilionoideae</taxon>
        <taxon>50 kb inversion clade</taxon>
        <taxon>dalbergioids sensu lato</taxon>
        <taxon>Dalbergieae</taxon>
        <taxon>Pterocarpus clade</taxon>
        <taxon>Stylosanthes</taxon>
    </lineage>
</organism>
<feature type="compositionally biased region" description="Basic and acidic residues" evidence="1">
    <location>
        <begin position="31"/>
        <end position="45"/>
    </location>
</feature>
<evidence type="ECO:0000313" key="3">
    <source>
        <dbReference type="Proteomes" id="UP001341840"/>
    </source>
</evidence>
<evidence type="ECO:0000313" key="2">
    <source>
        <dbReference type="EMBL" id="MED6198129.1"/>
    </source>
</evidence>
<sequence length="150" mass="17048">MERFQEAATEIPNLDAKVHLHALKSGLRPARRSDKPEPNKSDARPAKPTNNNLSNGSRDARKTFQPTLKFESYTQFNKDKSEIIKEILNSKLIKPPTKAGNYKDQKYVDRSKYCTFHQKHGHNTSDCVIANDLLEKLARQGHLDKYISGG</sequence>